<keyword evidence="10" id="KW-0472">Membrane</keyword>
<evidence type="ECO:0000256" key="1">
    <source>
        <dbReference type="ARBA" id="ARBA00002904"/>
    </source>
</evidence>
<feature type="compositionally biased region" description="Polar residues" evidence="9">
    <location>
        <begin position="87"/>
        <end position="104"/>
    </location>
</feature>
<dbReference type="SMART" id="SM00947">
    <property type="entry name" value="Pro_CA"/>
    <property type="match status" value="1"/>
</dbReference>
<organism evidence="11 12">
    <name type="scientific">Dendrobium catenatum</name>
    <dbReference type="NCBI Taxonomy" id="906689"/>
    <lineage>
        <taxon>Eukaryota</taxon>
        <taxon>Viridiplantae</taxon>
        <taxon>Streptophyta</taxon>
        <taxon>Embryophyta</taxon>
        <taxon>Tracheophyta</taxon>
        <taxon>Spermatophyta</taxon>
        <taxon>Magnoliopsida</taxon>
        <taxon>Liliopsida</taxon>
        <taxon>Asparagales</taxon>
        <taxon>Orchidaceae</taxon>
        <taxon>Epidendroideae</taxon>
        <taxon>Malaxideae</taxon>
        <taxon>Dendrobiinae</taxon>
        <taxon>Dendrobium</taxon>
    </lineage>
</organism>
<dbReference type="GO" id="GO:0015976">
    <property type="term" value="P:carbon utilization"/>
    <property type="evidence" value="ECO:0007669"/>
    <property type="project" value="InterPro"/>
</dbReference>
<keyword evidence="5 8" id="KW-0456">Lyase</keyword>
<accession>A0A2I0W082</accession>
<feature type="binding site" evidence="7">
    <location>
        <position position="204"/>
    </location>
    <ligand>
        <name>Zn(2+)</name>
        <dbReference type="ChEBI" id="CHEBI:29105"/>
    </ligand>
</feature>
<dbReference type="CDD" id="cd00884">
    <property type="entry name" value="beta_CA_cladeB"/>
    <property type="match status" value="1"/>
</dbReference>
<dbReference type="PANTHER" id="PTHR11002">
    <property type="entry name" value="CARBONIC ANHYDRASE"/>
    <property type="match status" value="1"/>
</dbReference>
<evidence type="ECO:0000256" key="8">
    <source>
        <dbReference type="RuleBase" id="RU003956"/>
    </source>
</evidence>
<dbReference type="GO" id="GO:0008270">
    <property type="term" value="F:zinc ion binding"/>
    <property type="evidence" value="ECO:0007669"/>
    <property type="project" value="UniProtKB-UniRule"/>
</dbReference>
<evidence type="ECO:0000256" key="9">
    <source>
        <dbReference type="SAM" id="MobiDB-lite"/>
    </source>
</evidence>
<evidence type="ECO:0000313" key="11">
    <source>
        <dbReference type="EMBL" id="PKU69073.1"/>
    </source>
</evidence>
<keyword evidence="12" id="KW-1185">Reference proteome</keyword>
<dbReference type="InterPro" id="IPR036874">
    <property type="entry name" value="Carbonic_anhydrase_sf"/>
</dbReference>
<dbReference type="FunFam" id="3.40.1050.10:FF:000003">
    <property type="entry name" value="Carbonic anhydrase"/>
    <property type="match status" value="1"/>
</dbReference>
<comment type="function">
    <text evidence="1 8">Reversible hydration of carbon dioxide.</text>
</comment>
<dbReference type="GO" id="GO:0004089">
    <property type="term" value="F:carbonate dehydratase activity"/>
    <property type="evidence" value="ECO:0007669"/>
    <property type="project" value="UniProtKB-UniRule"/>
</dbReference>
<evidence type="ECO:0000256" key="7">
    <source>
        <dbReference type="PIRSR" id="PIRSR601765-1"/>
    </source>
</evidence>
<keyword evidence="10" id="KW-0812">Transmembrane</keyword>
<comment type="catalytic activity">
    <reaction evidence="6 8">
        <text>hydrogencarbonate + H(+) = CO2 + H2O</text>
        <dbReference type="Rhea" id="RHEA:10748"/>
        <dbReference type="ChEBI" id="CHEBI:15377"/>
        <dbReference type="ChEBI" id="CHEBI:15378"/>
        <dbReference type="ChEBI" id="CHEBI:16526"/>
        <dbReference type="ChEBI" id="CHEBI:17544"/>
        <dbReference type="EC" id="4.2.1.1"/>
    </reaction>
</comment>
<evidence type="ECO:0000256" key="4">
    <source>
        <dbReference type="ARBA" id="ARBA00022833"/>
    </source>
</evidence>
<feature type="binding site" evidence="7">
    <location>
        <position position="143"/>
    </location>
    <ligand>
        <name>Zn(2+)</name>
        <dbReference type="ChEBI" id="CHEBI:29105"/>
    </ligand>
</feature>
<dbReference type="EC" id="4.2.1.1" evidence="3 8"/>
<proteinExistence type="inferred from homology"/>
<dbReference type="PANTHER" id="PTHR11002:SF56">
    <property type="entry name" value="BETA CARBONIC ANHYDRASE 2, CHLOROPLASTIC"/>
    <property type="match status" value="1"/>
</dbReference>
<reference evidence="11 12" key="2">
    <citation type="journal article" date="2017" name="Nature">
        <title>The Apostasia genome and the evolution of orchids.</title>
        <authorList>
            <person name="Zhang G.Q."/>
            <person name="Liu K.W."/>
            <person name="Li Z."/>
            <person name="Lohaus R."/>
            <person name="Hsiao Y.Y."/>
            <person name="Niu S.C."/>
            <person name="Wang J.Y."/>
            <person name="Lin Y.C."/>
            <person name="Xu Q."/>
            <person name="Chen L.J."/>
            <person name="Yoshida K."/>
            <person name="Fujiwara S."/>
            <person name="Wang Z.W."/>
            <person name="Zhang Y.Q."/>
            <person name="Mitsuda N."/>
            <person name="Wang M."/>
            <person name="Liu G.H."/>
            <person name="Pecoraro L."/>
            <person name="Huang H.X."/>
            <person name="Xiao X.J."/>
            <person name="Lin M."/>
            <person name="Wu X.Y."/>
            <person name="Wu W.L."/>
            <person name="Chen Y.Y."/>
            <person name="Chang S.B."/>
            <person name="Sakamoto S."/>
            <person name="Ohme-Takagi M."/>
            <person name="Yagi M."/>
            <person name="Zeng S.J."/>
            <person name="Shen C.Y."/>
            <person name="Yeh C.M."/>
            <person name="Luo Y.B."/>
            <person name="Tsai W.C."/>
            <person name="Van de Peer Y."/>
            <person name="Liu Z.J."/>
        </authorList>
    </citation>
    <scope>NUCLEOTIDE SEQUENCE [LARGE SCALE GENOMIC DNA]</scope>
    <source>
        <tissue evidence="11">The whole plant</tissue>
    </source>
</reference>
<dbReference type="Pfam" id="PF00484">
    <property type="entry name" value="Pro_CA"/>
    <property type="match status" value="1"/>
</dbReference>
<dbReference type="InterPro" id="IPR001765">
    <property type="entry name" value="Carbonic_anhydrase"/>
</dbReference>
<dbReference type="Gene3D" id="3.40.1050.10">
    <property type="entry name" value="Carbonic anhydrase"/>
    <property type="match status" value="1"/>
</dbReference>
<reference evidence="11 12" key="1">
    <citation type="journal article" date="2016" name="Sci. Rep.">
        <title>The Dendrobium catenatum Lindl. genome sequence provides insights into polysaccharide synthase, floral development and adaptive evolution.</title>
        <authorList>
            <person name="Zhang G.Q."/>
            <person name="Xu Q."/>
            <person name="Bian C."/>
            <person name="Tsai W.C."/>
            <person name="Yeh C.M."/>
            <person name="Liu K.W."/>
            <person name="Yoshida K."/>
            <person name="Zhang L.S."/>
            <person name="Chang S.B."/>
            <person name="Chen F."/>
            <person name="Shi Y."/>
            <person name="Su Y.Y."/>
            <person name="Zhang Y.Q."/>
            <person name="Chen L.J."/>
            <person name="Yin Y."/>
            <person name="Lin M."/>
            <person name="Huang H."/>
            <person name="Deng H."/>
            <person name="Wang Z.W."/>
            <person name="Zhu S.L."/>
            <person name="Zhao X."/>
            <person name="Deng C."/>
            <person name="Niu S.C."/>
            <person name="Huang J."/>
            <person name="Wang M."/>
            <person name="Liu G.H."/>
            <person name="Yang H.J."/>
            <person name="Xiao X.J."/>
            <person name="Hsiao Y.Y."/>
            <person name="Wu W.L."/>
            <person name="Chen Y.Y."/>
            <person name="Mitsuda N."/>
            <person name="Ohme-Takagi M."/>
            <person name="Luo Y.B."/>
            <person name="Van de Peer Y."/>
            <person name="Liu Z.J."/>
        </authorList>
    </citation>
    <scope>NUCLEOTIDE SEQUENCE [LARGE SCALE GENOMIC DNA]</scope>
    <source>
        <tissue evidence="11">The whole plant</tissue>
    </source>
</reference>
<gene>
    <name evidence="11" type="ORF">MA16_Dca002342</name>
</gene>
<dbReference type="AlphaFoldDB" id="A0A2I0W082"/>
<feature type="binding site" evidence="7">
    <location>
        <position position="141"/>
    </location>
    <ligand>
        <name>Zn(2+)</name>
        <dbReference type="ChEBI" id="CHEBI:29105"/>
    </ligand>
</feature>
<comment type="similarity">
    <text evidence="2 8">Belongs to the beta-class carbonic anhydrase family.</text>
</comment>
<evidence type="ECO:0000256" key="2">
    <source>
        <dbReference type="ARBA" id="ARBA00006217"/>
    </source>
</evidence>
<protein>
    <recommendedName>
        <fullName evidence="3 8">Carbonic anhydrase</fullName>
        <ecNumber evidence="3 8">4.2.1.1</ecNumber>
    </recommendedName>
    <alternativeName>
        <fullName evidence="8">Carbonate dehydratase</fullName>
    </alternativeName>
</protein>
<evidence type="ECO:0000313" key="12">
    <source>
        <dbReference type="Proteomes" id="UP000233837"/>
    </source>
</evidence>
<feature type="binding site" evidence="7">
    <location>
        <position position="201"/>
    </location>
    <ligand>
        <name>Zn(2+)</name>
        <dbReference type="ChEBI" id="CHEBI:29105"/>
    </ligand>
</feature>
<keyword evidence="10" id="KW-1133">Transmembrane helix</keyword>
<dbReference type="STRING" id="906689.A0A2I0W082"/>
<feature type="transmembrane region" description="Helical" evidence="10">
    <location>
        <begin position="51"/>
        <end position="73"/>
    </location>
</feature>
<dbReference type="PROSITE" id="PS00704">
    <property type="entry name" value="PROK_CO2_ANHYDRASE_1"/>
    <property type="match status" value="1"/>
</dbReference>
<dbReference type="Proteomes" id="UP000233837">
    <property type="component" value="Unassembled WGS sequence"/>
</dbReference>
<evidence type="ECO:0000256" key="10">
    <source>
        <dbReference type="SAM" id="Phobius"/>
    </source>
</evidence>
<keyword evidence="4 7" id="KW-0862">Zinc</keyword>
<dbReference type="SUPFAM" id="SSF53056">
    <property type="entry name" value="beta-carbonic anhydrase, cab"/>
    <property type="match status" value="1"/>
</dbReference>
<evidence type="ECO:0000256" key="6">
    <source>
        <dbReference type="ARBA" id="ARBA00048348"/>
    </source>
</evidence>
<dbReference type="InterPro" id="IPR045066">
    <property type="entry name" value="Beta_CA_cladeB"/>
</dbReference>
<dbReference type="EMBL" id="KZ503041">
    <property type="protein sequence ID" value="PKU69073.1"/>
    <property type="molecule type" value="Genomic_DNA"/>
</dbReference>
<name>A0A2I0W082_9ASPA</name>
<dbReference type="InterPro" id="IPR015892">
    <property type="entry name" value="Carbonic_anhydrase_CS"/>
</dbReference>
<evidence type="ECO:0000256" key="5">
    <source>
        <dbReference type="ARBA" id="ARBA00023239"/>
    </source>
</evidence>
<evidence type="ECO:0000256" key="3">
    <source>
        <dbReference type="ARBA" id="ARBA00012925"/>
    </source>
</evidence>
<sequence>MLPNVCSLEGLWATRDTFSSLSPVSWHRELVIFLSSLQDFARSGFSGASQLLISAVIFVCGGFFAVIGCYSIPTGVVRDWATLGRATSQSTRPPISNRNYSSKPPTAVSATEAHYSSLQKKPEVFNQLAGGQSPKFLVFACSDSRVCPSVLFNFQPGEAFTIRNIANMVPPYDKTRYSGIGAAIEYPVVHLKVENIIVIGHSRCGGIKALLSIKDNASLGTDFIEDWVKICTTAKEAVNQAHSDLSFEEQCSKLEKEAVKVSLENLKTYPYVKEGLEKKTLALYGGYYDFVNGAFETWEA</sequence>
<feature type="region of interest" description="Disordered" evidence="9">
    <location>
        <begin position="87"/>
        <end position="106"/>
    </location>
</feature>
<keyword evidence="7" id="KW-0479">Metal-binding</keyword>
<comment type="cofactor">
    <cofactor evidence="7">
        <name>Zn(2+)</name>
        <dbReference type="ChEBI" id="CHEBI:29105"/>
    </cofactor>
    <text evidence="7">Binds 1 zinc ion per subunit.</text>
</comment>